<dbReference type="Pfam" id="PF13579">
    <property type="entry name" value="Glyco_trans_4_4"/>
    <property type="match status" value="1"/>
</dbReference>
<feature type="domain" description="Glycosyltransferase subfamily 4-like N-terminal" evidence="4">
    <location>
        <begin position="15"/>
        <end position="194"/>
    </location>
</feature>
<gene>
    <name evidence="5" type="ORF">EDE15_0057</name>
</gene>
<dbReference type="CDD" id="cd03801">
    <property type="entry name" value="GT4_PimA-like"/>
    <property type="match status" value="1"/>
</dbReference>
<protein>
    <submittedName>
        <fullName evidence="5">Glycosyltransferase involved in cell wall biosynthesis</fullName>
    </submittedName>
</protein>
<comment type="caution">
    <text evidence="5">The sequence shown here is derived from an EMBL/GenBank/DDBJ whole genome shotgun (WGS) entry which is preliminary data.</text>
</comment>
<dbReference type="GO" id="GO:0016757">
    <property type="term" value="F:glycosyltransferase activity"/>
    <property type="evidence" value="ECO:0007669"/>
    <property type="project" value="UniProtKB-KW"/>
</dbReference>
<name>A0A3R9PNX2_9BACT</name>
<reference evidence="5 6" key="1">
    <citation type="submission" date="2018-12" db="EMBL/GenBank/DDBJ databases">
        <title>Sequencing of bacterial isolates from soil warming experiment in Harvard Forest, Massachusetts, USA.</title>
        <authorList>
            <person name="Deangelis K."/>
        </authorList>
    </citation>
    <scope>NUCLEOTIDE SEQUENCE [LARGE SCALE GENOMIC DNA]</scope>
    <source>
        <strain evidence="5 6">EB153</strain>
    </source>
</reference>
<dbReference type="AlphaFoldDB" id="A0A3R9PNX2"/>
<evidence type="ECO:0000259" key="3">
    <source>
        <dbReference type="Pfam" id="PF00534"/>
    </source>
</evidence>
<dbReference type="RefSeq" id="WP_125483447.1">
    <property type="nucleotide sequence ID" value="NZ_RSDW01000001.1"/>
</dbReference>
<accession>A0A3R9PNX2</accession>
<dbReference type="OrthoDB" id="9806653at2"/>
<dbReference type="Proteomes" id="UP000269669">
    <property type="component" value="Unassembled WGS sequence"/>
</dbReference>
<evidence type="ECO:0000256" key="2">
    <source>
        <dbReference type="ARBA" id="ARBA00022679"/>
    </source>
</evidence>
<proteinExistence type="predicted"/>
<dbReference type="PANTHER" id="PTHR12526:SF510">
    <property type="entry name" value="D-INOSITOL 3-PHOSPHATE GLYCOSYLTRANSFERASE"/>
    <property type="match status" value="1"/>
</dbReference>
<dbReference type="Gene3D" id="3.40.50.2000">
    <property type="entry name" value="Glycogen Phosphorylase B"/>
    <property type="match status" value="2"/>
</dbReference>
<keyword evidence="1" id="KW-0328">Glycosyltransferase</keyword>
<dbReference type="EMBL" id="RSDW01000001">
    <property type="protein sequence ID" value="RSL14605.1"/>
    <property type="molecule type" value="Genomic_DNA"/>
</dbReference>
<dbReference type="InterPro" id="IPR028098">
    <property type="entry name" value="Glyco_trans_4-like_N"/>
</dbReference>
<dbReference type="InterPro" id="IPR001296">
    <property type="entry name" value="Glyco_trans_1"/>
</dbReference>
<evidence type="ECO:0000259" key="4">
    <source>
        <dbReference type="Pfam" id="PF13579"/>
    </source>
</evidence>
<dbReference type="PANTHER" id="PTHR12526">
    <property type="entry name" value="GLYCOSYLTRANSFERASE"/>
    <property type="match status" value="1"/>
</dbReference>
<evidence type="ECO:0000313" key="5">
    <source>
        <dbReference type="EMBL" id="RSL14605.1"/>
    </source>
</evidence>
<feature type="domain" description="Glycosyl transferase family 1" evidence="3">
    <location>
        <begin position="200"/>
        <end position="358"/>
    </location>
</feature>
<dbReference type="Pfam" id="PF00534">
    <property type="entry name" value="Glycos_transf_1"/>
    <property type="match status" value="1"/>
</dbReference>
<organism evidence="5 6">
    <name type="scientific">Edaphobacter aggregans</name>
    <dbReference type="NCBI Taxonomy" id="570835"/>
    <lineage>
        <taxon>Bacteria</taxon>
        <taxon>Pseudomonadati</taxon>
        <taxon>Acidobacteriota</taxon>
        <taxon>Terriglobia</taxon>
        <taxon>Terriglobales</taxon>
        <taxon>Acidobacteriaceae</taxon>
        <taxon>Edaphobacter</taxon>
    </lineage>
</organism>
<sequence length="386" mass="43646">MQIVQAVFGVFHHFELARELERRGHLSTIYSTFPWLRVKREGLPREKVQTFPWLHVPEILLRQRGVRGEWMYDQLGYANALAFDEWTLRRIPECDAFIAISGAGLKTGIQVQRMGGRFICDRGSTHIRYRAELVEEEHLRWGVPEGSQNDPRDLAREEEIYERADALTVPSSYSARTYVERGMSAEKLHVLPYGVLLDRFRKVGDPPADRFEVLYVGRVSLPKGFPYLLEAFARLKVPNKHLTVIGAMQSEMKGVLAKLPTESVTFTGPIPQLELKDRMSRSHVMVMPSLDEGMALVQGQAMACGCPVIATTNTGAEDLFTDGVEGFIVPIRDPDALSDRMQQVADDNSLQQRMSEAALARVRGLGGWQQYGDAWEQLLREMTGRA</sequence>
<evidence type="ECO:0000313" key="6">
    <source>
        <dbReference type="Proteomes" id="UP000269669"/>
    </source>
</evidence>
<evidence type="ECO:0000256" key="1">
    <source>
        <dbReference type="ARBA" id="ARBA00022676"/>
    </source>
</evidence>
<keyword evidence="2 5" id="KW-0808">Transferase</keyword>
<dbReference type="SUPFAM" id="SSF53756">
    <property type="entry name" value="UDP-Glycosyltransferase/glycogen phosphorylase"/>
    <property type="match status" value="1"/>
</dbReference>
<keyword evidence="6" id="KW-1185">Reference proteome</keyword>